<keyword evidence="1" id="KW-1133">Transmembrane helix</keyword>
<dbReference type="Proteomes" id="UP001642260">
    <property type="component" value="Unassembled WGS sequence"/>
</dbReference>
<dbReference type="AlphaFoldDB" id="A0ABC8LC84"/>
<accession>A0ABC8LC84</accession>
<name>A0ABC8LC84_ERUVS</name>
<evidence type="ECO:0000313" key="2">
    <source>
        <dbReference type="EMBL" id="CAH8381133.1"/>
    </source>
</evidence>
<reference evidence="2 3" key="1">
    <citation type="submission" date="2022-03" db="EMBL/GenBank/DDBJ databases">
        <authorList>
            <person name="Macdonald S."/>
            <person name="Ahmed S."/>
            <person name="Newling K."/>
        </authorList>
    </citation>
    <scope>NUCLEOTIDE SEQUENCE [LARGE SCALE GENOMIC DNA]</scope>
</reference>
<keyword evidence="1" id="KW-0812">Transmembrane</keyword>
<dbReference type="EMBL" id="CAKOAT010507376">
    <property type="protein sequence ID" value="CAH8381133.1"/>
    <property type="molecule type" value="Genomic_DNA"/>
</dbReference>
<keyword evidence="1" id="KW-0472">Membrane</keyword>
<comment type="caution">
    <text evidence="2">The sequence shown here is derived from an EMBL/GenBank/DDBJ whole genome shotgun (WGS) entry which is preliminary data.</text>
</comment>
<organism evidence="2 3">
    <name type="scientific">Eruca vesicaria subsp. sativa</name>
    <name type="common">Garden rocket</name>
    <name type="synonym">Eruca sativa</name>
    <dbReference type="NCBI Taxonomy" id="29727"/>
    <lineage>
        <taxon>Eukaryota</taxon>
        <taxon>Viridiplantae</taxon>
        <taxon>Streptophyta</taxon>
        <taxon>Embryophyta</taxon>
        <taxon>Tracheophyta</taxon>
        <taxon>Spermatophyta</taxon>
        <taxon>Magnoliopsida</taxon>
        <taxon>eudicotyledons</taxon>
        <taxon>Gunneridae</taxon>
        <taxon>Pentapetalae</taxon>
        <taxon>rosids</taxon>
        <taxon>malvids</taxon>
        <taxon>Brassicales</taxon>
        <taxon>Brassicaceae</taxon>
        <taxon>Brassiceae</taxon>
        <taxon>Eruca</taxon>
    </lineage>
</organism>
<keyword evidence="3" id="KW-1185">Reference proteome</keyword>
<evidence type="ECO:0000313" key="3">
    <source>
        <dbReference type="Proteomes" id="UP001642260"/>
    </source>
</evidence>
<feature type="transmembrane region" description="Helical" evidence="1">
    <location>
        <begin position="31"/>
        <end position="56"/>
    </location>
</feature>
<evidence type="ECO:0000256" key="1">
    <source>
        <dbReference type="SAM" id="Phobius"/>
    </source>
</evidence>
<sequence>MQDINVHRFWHVLVRRTQIVLHSHVHPHHPFVGMVIVNPLLTSIGHYLMIPTVVWLKALTIAKQKEK</sequence>
<protein>
    <submittedName>
        <fullName evidence="2">Uncharacterized protein</fullName>
    </submittedName>
</protein>
<gene>
    <name evidence="2" type="ORF">ERUC_LOCUS33616</name>
</gene>
<proteinExistence type="predicted"/>